<dbReference type="Gene3D" id="1.20.1250.20">
    <property type="entry name" value="MFS general substrate transporter like domains"/>
    <property type="match status" value="3"/>
</dbReference>
<dbReference type="SUPFAM" id="SSF103473">
    <property type="entry name" value="MFS general substrate transporter"/>
    <property type="match status" value="1"/>
</dbReference>
<evidence type="ECO:0000256" key="5">
    <source>
        <dbReference type="ARBA" id="ARBA00023136"/>
    </source>
</evidence>
<accession>M7Z6G7</accession>
<dbReference type="EMBL" id="KD174399">
    <property type="protein sequence ID" value="EMS55136.1"/>
    <property type="molecule type" value="Genomic_DNA"/>
</dbReference>
<proteinExistence type="inferred from homology"/>
<reference evidence="6" key="1">
    <citation type="journal article" date="2013" name="Nature">
        <title>Draft genome of the wheat A-genome progenitor Triticum urartu.</title>
        <authorList>
            <person name="Ling H.Q."/>
            <person name="Zhao S."/>
            <person name="Liu D."/>
            <person name="Wang J."/>
            <person name="Sun H."/>
            <person name="Zhang C."/>
            <person name="Fan H."/>
            <person name="Li D."/>
            <person name="Dong L."/>
            <person name="Tao Y."/>
            <person name="Gao C."/>
            <person name="Wu H."/>
            <person name="Li Y."/>
            <person name="Cui Y."/>
            <person name="Guo X."/>
            <person name="Zheng S."/>
            <person name="Wang B."/>
            <person name="Yu K."/>
            <person name="Liang Q."/>
            <person name="Yang W."/>
            <person name="Lou X."/>
            <person name="Chen J."/>
            <person name="Feng M."/>
            <person name="Jian J."/>
            <person name="Zhang X."/>
            <person name="Luo G."/>
            <person name="Jiang Y."/>
            <person name="Liu J."/>
            <person name="Wang Z."/>
            <person name="Sha Y."/>
            <person name="Zhang B."/>
            <person name="Wu H."/>
            <person name="Tang D."/>
            <person name="Shen Q."/>
            <person name="Xue P."/>
            <person name="Zou S."/>
            <person name="Wang X."/>
            <person name="Liu X."/>
            <person name="Wang F."/>
            <person name="Yang Y."/>
            <person name="An X."/>
            <person name="Dong Z."/>
            <person name="Zhang K."/>
            <person name="Zhang X."/>
            <person name="Luo M.C."/>
            <person name="Dvorak J."/>
            <person name="Tong Y."/>
            <person name="Wang J."/>
            <person name="Yang H."/>
            <person name="Li Z."/>
            <person name="Wang D."/>
            <person name="Zhang A."/>
            <person name="Wang J."/>
        </authorList>
    </citation>
    <scope>NUCLEOTIDE SEQUENCE</scope>
</reference>
<evidence type="ECO:0000256" key="3">
    <source>
        <dbReference type="ARBA" id="ARBA00022692"/>
    </source>
</evidence>
<gene>
    <name evidence="6" type="ORF">TRIUR3_03771</name>
</gene>
<evidence type="ECO:0000256" key="2">
    <source>
        <dbReference type="ARBA" id="ARBA00005982"/>
    </source>
</evidence>
<evidence type="ECO:0000256" key="4">
    <source>
        <dbReference type="ARBA" id="ARBA00022989"/>
    </source>
</evidence>
<dbReference type="InterPro" id="IPR036259">
    <property type="entry name" value="MFS_trans_sf"/>
</dbReference>
<dbReference type="OMA" id="MIIWAIA"/>
<dbReference type="AlphaFoldDB" id="M7Z6G7"/>
<evidence type="ECO:0000256" key="1">
    <source>
        <dbReference type="ARBA" id="ARBA00004141"/>
    </source>
</evidence>
<sequence>MDAEAGEAPLLSHQHSPNQVEEVKILVRMLPIWFTSVFYAASMCQTATTFIQQGNKMNTKIGSFSVPPASMNSASVVFMMIFVVIQDSIVIPVARRYTGNVAGLTQLQRMGVGRFLAVPALAAAALVEMWRLRSIRAGHNLSIAWQLPQFMLIACSDVFCGIAQLEFFYSEAPMSMRSLCSAFSFLAMSLGYYLNSMIIWAIAALTKSGGGQGWLPADLNDGHLDYYFWLWAGIGAVNFVVYTAFAKNYTMASSAGNGKEMAALESGHGSSSSSSSSPAAAAKMTAVAGKPRPFTWTGPAIVMGFELLESIAFSGVALNLVIYLGTVLHGTTAFNAAHVDTWNGTTFIVPVLGAFLADSCWGNPEESRRKQSFFTWFFGAINLGIFVAGTLVSWLQQNVSWALGFGVSALCLLLAAAGFLAGTPWYRVQLPAGSPLRDILRVVVASVKKRKTRLPAAAGQGDLGLHEVAEDDDLQKLAHTKGLRCLDKAAAKGGDGREGPWNLCTVSEVEAVKILARMVPIWVTCVLYAASLGQMTTTFIQQGMTMDNKLLGKVKVPVASMVSIEVVFMLLWVLLHDAVIMPLARRWGRAGSAGLSQLQRMGVGRVLVVLAMATAALVESRRLHVAGAGRKMGIAWQVPQFVLVAGSDVFCGIAQLEFFYGEAPASMRSICSAFSFLALSLGFYVNSVVVTAVAALRPGWLARDLNEGHLDYYFWLWAVISAGNLLLYLLLAARYIGDQRLLATRNTTETKNSSLRKDSRGAIDQGTLSSHHRIDVA</sequence>
<dbReference type="GO" id="GO:0022857">
    <property type="term" value="F:transmembrane transporter activity"/>
    <property type="evidence" value="ECO:0007669"/>
    <property type="project" value="InterPro"/>
</dbReference>
<keyword evidence="5" id="KW-0472">Membrane</keyword>
<dbReference type="InterPro" id="IPR000109">
    <property type="entry name" value="POT_fam"/>
</dbReference>
<dbReference type="PANTHER" id="PTHR11654">
    <property type="entry name" value="OLIGOPEPTIDE TRANSPORTER-RELATED"/>
    <property type="match status" value="1"/>
</dbReference>
<dbReference type="GO" id="GO:0016020">
    <property type="term" value="C:membrane"/>
    <property type="evidence" value="ECO:0007669"/>
    <property type="project" value="UniProtKB-SubCell"/>
</dbReference>
<dbReference type="eggNOG" id="KOG1237">
    <property type="taxonomic scope" value="Eukaryota"/>
</dbReference>
<comment type="similarity">
    <text evidence="2">Belongs to the major facilitator superfamily. Proton-dependent oligopeptide transporter (POT/PTR) (TC 2.A.17) family.</text>
</comment>
<keyword evidence="4" id="KW-1133">Transmembrane helix</keyword>
<protein>
    <submittedName>
        <fullName evidence="6">Peptide transporter PTR1</fullName>
    </submittedName>
</protein>
<dbReference type="FunFam" id="1.20.1250.20:FF:000204">
    <property type="entry name" value="Peptide transporter PTR2"/>
    <property type="match status" value="1"/>
</dbReference>
<comment type="subcellular location">
    <subcellularLocation>
        <location evidence="1">Membrane</location>
        <topology evidence="1">Multi-pass membrane protein</topology>
    </subcellularLocation>
</comment>
<dbReference type="STRING" id="4572.M7Z6G7"/>
<organism evidence="6">
    <name type="scientific">Triticum urartu</name>
    <name type="common">Red wild einkorn</name>
    <name type="synonym">Crithodium urartu</name>
    <dbReference type="NCBI Taxonomy" id="4572"/>
    <lineage>
        <taxon>Eukaryota</taxon>
        <taxon>Viridiplantae</taxon>
        <taxon>Streptophyta</taxon>
        <taxon>Embryophyta</taxon>
        <taxon>Tracheophyta</taxon>
        <taxon>Spermatophyta</taxon>
        <taxon>Magnoliopsida</taxon>
        <taxon>Liliopsida</taxon>
        <taxon>Poales</taxon>
        <taxon>Poaceae</taxon>
        <taxon>BOP clade</taxon>
        <taxon>Pooideae</taxon>
        <taxon>Triticodae</taxon>
        <taxon>Triticeae</taxon>
        <taxon>Triticinae</taxon>
        <taxon>Triticum</taxon>
    </lineage>
</organism>
<dbReference type="Pfam" id="PF00854">
    <property type="entry name" value="PTR2"/>
    <property type="match status" value="2"/>
</dbReference>
<evidence type="ECO:0000313" key="6">
    <source>
        <dbReference type="EMBL" id="EMS55136.1"/>
    </source>
</evidence>
<keyword evidence="3" id="KW-0812">Transmembrane</keyword>
<name>M7Z6G7_TRIUA</name>